<evidence type="ECO:0000256" key="6">
    <source>
        <dbReference type="ARBA" id="ARBA00023001"/>
    </source>
</evidence>
<comment type="similarity">
    <text evidence="2 13">Belongs to the glycosyl hydrolase 5 (cellulase A) family.</text>
</comment>
<evidence type="ECO:0000256" key="8">
    <source>
        <dbReference type="ARBA" id="ARBA00023283"/>
    </source>
</evidence>
<dbReference type="PROSITE" id="PS00659">
    <property type="entry name" value="GLYCOSYL_HYDROL_F5"/>
    <property type="match status" value="1"/>
</dbReference>
<keyword evidence="5 13" id="KW-0378">Hydrolase</keyword>
<keyword evidence="4 14" id="KW-0732">Signal</keyword>
<gene>
    <name evidence="16" type="primary">egl2</name>
    <name evidence="16" type="ORF">LHYA1_G000924</name>
</gene>
<evidence type="ECO:0000256" key="14">
    <source>
        <dbReference type="SAM" id="SignalP"/>
    </source>
</evidence>
<evidence type="ECO:0000256" key="11">
    <source>
        <dbReference type="ARBA" id="ARBA00059691"/>
    </source>
</evidence>
<sequence>MKSSLISSIVLASQVFALPTTTSVRANTAVKYVPFCSLSTAGVNIAGFDFGVLTDGSQTVSDVYPPLSALGGPDGAGQMSHFVKDDNLNIFRLPVGWEYLTNYNIGTFDTTKLANYDQLVQACLSTGATCIIDIHNYARWYGGIIGQGGPSNASFVQLWTQLATKYKASTNIAFGVMNEPHDLDINIWASTVQMVVTAIRTAGATSQMILLPGTGYTSAGSFIDNGSGAALSKVKNLDGSTTNLIFDVHQYLDYDYSGTHTECVTDNISSAWQPLATWLRANKRQALNTETGGGNTASCEQYLCSAINFMNSNTDVFLGYVAWSAGSFDSTYELDLTPTLSGSTWTDTALMKACIAR</sequence>
<keyword evidence="17" id="KW-1185">Reference proteome</keyword>
<evidence type="ECO:0000256" key="4">
    <source>
        <dbReference type="ARBA" id="ARBA00022729"/>
    </source>
</evidence>
<evidence type="ECO:0000256" key="9">
    <source>
        <dbReference type="ARBA" id="ARBA00023295"/>
    </source>
</evidence>
<reference evidence="16 17" key="1">
    <citation type="submission" date="2018-05" db="EMBL/GenBank/DDBJ databases">
        <title>Genome sequencing and assembly of the regulated plant pathogen Lachnellula willkommii and related sister species for the development of diagnostic species identification markers.</title>
        <authorList>
            <person name="Giroux E."/>
            <person name="Bilodeau G."/>
        </authorList>
    </citation>
    <scope>NUCLEOTIDE SEQUENCE [LARGE SCALE GENOMIC DNA]</scope>
    <source>
        <strain evidence="16 17">CBS 185.66</strain>
    </source>
</reference>
<dbReference type="AlphaFoldDB" id="A0A8H8R8K0"/>
<evidence type="ECO:0000256" key="5">
    <source>
        <dbReference type="ARBA" id="ARBA00022801"/>
    </source>
</evidence>
<dbReference type="RefSeq" id="XP_031008463.1">
    <property type="nucleotide sequence ID" value="XM_031145913.1"/>
</dbReference>
<evidence type="ECO:0000256" key="2">
    <source>
        <dbReference type="ARBA" id="ARBA00005641"/>
    </source>
</evidence>
<dbReference type="EMBL" id="QGMH01000015">
    <property type="protein sequence ID" value="TVY29676.1"/>
    <property type="molecule type" value="Genomic_DNA"/>
</dbReference>
<dbReference type="InterPro" id="IPR017853">
    <property type="entry name" value="GH"/>
</dbReference>
<keyword evidence="10" id="KW-0624">Polysaccharide degradation</keyword>
<dbReference type="FunFam" id="3.20.20.80:FF:000124">
    <property type="entry name" value="Exported cellulase"/>
    <property type="match status" value="1"/>
</dbReference>
<evidence type="ECO:0000256" key="13">
    <source>
        <dbReference type="RuleBase" id="RU361153"/>
    </source>
</evidence>
<dbReference type="GO" id="GO:0030245">
    <property type="term" value="P:cellulose catabolic process"/>
    <property type="evidence" value="ECO:0007669"/>
    <property type="project" value="UniProtKB-KW"/>
</dbReference>
<dbReference type="GeneID" id="41981122"/>
<evidence type="ECO:0000256" key="3">
    <source>
        <dbReference type="ARBA" id="ARBA00012601"/>
    </source>
</evidence>
<dbReference type="Pfam" id="PF00150">
    <property type="entry name" value="Cellulase"/>
    <property type="match status" value="1"/>
</dbReference>
<keyword evidence="7" id="KW-0119">Carbohydrate metabolism</keyword>
<evidence type="ECO:0000256" key="10">
    <source>
        <dbReference type="ARBA" id="ARBA00023326"/>
    </source>
</evidence>
<evidence type="ECO:0000259" key="15">
    <source>
        <dbReference type="Pfam" id="PF00150"/>
    </source>
</evidence>
<evidence type="ECO:0000313" key="16">
    <source>
        <dbReference type="EMBL" id="TVY29676.1"/>
    </source>
</evidence>
<evidence type="ECO:0000256" key="12">
    <source>
        <dbReference type="ARBA" id="ARBA00074271"/>
    </source>
</evidence>
<comment type="function">
    <text evidence="11">Endoglucanase (EG) that cleaves the internal beta-1,4-glucosidic bonds in cellulose. The degradation of cellulose involves an interplay between different cellulolytic enzymes. Hydrolysis starts with EGs, which cut internal glycosidic linkages to reduce the polymerization degree of the substrate and creates new chain ends for exocellobiohydrolases (CBHs). The CBH release the disaccharide cellobiose from the non-reducing end of the cellulose polymer chain. Finally, beta-1,4-glucosidases hydrolyze the cellobiose and other short cello-oligosaccharides into glucose units.</text>
</comment>
<organism evidence="16 17">
    <name type="scientific">Lachnellula hyalina</name>
    <dbReference type="NCBI Taxonomy" id="1316788"/>
    <lineage>
        <taxon>Eukaryota</taxon>
        <taxon>Fungi</taxon>
        <taxon>Dikarya</taxon>
        <taxon>Ascomycota</taxon>
        <taxon>Pezizomycotina</taxon>
        <taxon>Leotiomycetes</taxon>
        <taxon>Helotiales</taxon>
        <taxon>Lachnaceae</taxon>
        <taxon>Lachnellula</taxon>
    </lineage>
</organism>
<comment type="caution">
    <text evidence="16">The sequence shown here is derived from an EMBL/GenBank/DDBJ whole genome shotgun (WGS) entry which is preliminary data.</text>
</comment>
<dbReference type="PANTHER" id="PTHR34142">
    <property type="entry name" value="ENDO-BETA-1,4-GLUCANASE A"/>
    <property type="match status" value="1"/>
</dbReference>
<comment type="catalytic activity">
    <reaction evidence="1">
        <text>Endohydrolysis of (1-&gt;4)-beta-D-glucosidic linkages in cellulose, lichenin and cereal beta-D-glucans.</text>
        <dbReference type="EC" id="3.2.1.4"/>
    </reaction>
</comment>
<evidence type="ECO:0000256" key="7">
    <source>
        <dbReference type="ARBA" id="ARBA00023277"/>
    </source>
</evidence>
<keyword evidence="8" id="KW-0873">Pyrrolidone carboxylic acid</keyword>
<dbReference type="GO" id="GO:0008810">
    <property type="term" value="F:cellulase activity"/>
    <property type="evidence" value="ECO:0007669"/>
    <property type="project" value="UniProtKB-EC"/>
</dbReference>
<dbReference type="EC" id="3.2.1.4" evidence="3"/>
<dbReference type="InterPro" id="IPR018087">
    <property type="entry name" value="Glyco_hydro_5_CS"/>
</dbReference>
<keyword evidence="9 13" id="KW-0326">Glycosidase</keyword>
<dbReference type="Gene3D" id="3.20.20.80">
    <property type="entry name" value="Glycosidases"/>
    <property type="match status" value="1"/>
</dbReference>
<feature type="domain" description="Glycoside hydrolase family 5" evidence="15">
    <location>
        <begin position="71"/>
        <end position="325"/>
    </location>
</feature>
<evidence type="ECO:0000313" key="17">
    <source>
        <dbReference type="Proteomes" id="UP000431533"/>
    </source>
</evidence>
<dbReference type="Proteomes" id="UP000431533">
    <property type="component" value="Unassembled WGS sequence"/>
</dbReference>
<dbReference type="InterPro" id="IPR001547">
    <property type="entry name" value="Glyco_hydro_5"/>
</dbReference>
<feature type="signal peptide" evidence="14">
    <location>
        <begin position="1"/>
        <end position="17"/>
    </location>
</feature>
<name>A0A8H8R8K0_9HELO</name>
<dbReference type="OrthoDB" id="5823761at2759"/>
<proteinExistence type="inferred from homology"/>
<protein>
    <recommendedName>
        <fullName evidence="12">Endoglucanase EG-II</fullName>
        <ecNumber evidence="3">3.2.1.4</ecNumber>
    </recommendedName>
</protein>
<accession>A0A8H8R8K0</accession>
<evidence type="ECO:0000256" key="1">
    <source>
        <dbReference type="ARBA" id="ARBA00000966"/>
    </source>
</evidence>
<dbReference type="SUPFAM" id="SSF51445">
    <property type="entry name" value="(Trans)glycosidases"/>
    <property type="match status" value="1"/>
</dbReference>
<feature type="chain" id="PRO_5034065864" description="Endoglucanase EG-II" evidence="14">
    <location>
        <begin position="18"/>
        <end position="357"/>
    </location>
</feature>
<dbReference type="PANTHER" id="PTHR34142:SF5">
    <property type="entry name" value="CBM1 DOMAIN-CONTAINING PROTEIN"/>
    <property type="match status" value="1"/>
</dbReference>
<keyword evidence="6" id="KW-0136">Cellulose degradation</keyword>